<evidence type="ECO:0000313" key="2">
    <source>
        <dbReference type="Proteomes" id="UP000694843"/>
    </source>
</evidence>
<name>A0A8B7NQT4_HYAAZ</name>
<dbReference type="InterPro" id="IPR040287">
    <property type="entry name" value="RGM"/>
</dbReference>
<sequence length="333" mass="35453">MNFEGLCRGDINFHSNLKVINSLLARHECSQFGEDFDSLIEAFSLDPENPDSQDTGGLGPCHYKGELRPRAHCGLFGDPHLRTFKGEFVTCRVEGAWPLLDTPHLAVQVTNVVVGPQLQATATSKVTVIVRGSDACGSGKTYEASAEQLPSAFVDGTREGGVEASGAAAVWVQEVVPGQHVHVGVRVVNATVSIRKIQRYLSVSVTVPESVLGEEQGQGLCITSCPASETLSSPTHEAMPQAKAQELCAQHNITDSFLDACVFDLVATGETFFRDSASAAQSELWSQDPQTAASTLRNCTQWPCTWPTSATESLGPLLAMVAVSVAAALLPLT</sequence>
<evidence type="ECO:0000259" key="1">
    <source>
        <dbReference type="Pfam" id="PF06534"/>
    </source>
</evidence>
<dbReference type="Proteomes" id="UP000694843">
    <property type="component" value="Unplaced"/>
</dbReference>
<dbReference type="PANTHER" id="PTHR31428:SF6">
    <property type="entry name" value="REPULSIVE GUIDANCE MOLECULE B HOMOLOG DRAG-1"/>
    <property type="match status" value="1"/>
</dbReference>
<reference evidence="3" key="1">
    <citation type="submission" date="2025-08" db="UniProtKB">
        <authorList>
            <consortium name="RefSeq"/>
        </authorList>
    </citation>
    <scope>IDENTIFICATION</scope>
    <source>
        <tissue evidence="3">Whole organism</tissue>
    </source>
</reference>
<dbReference type="GO" id="GO:0030509">
    <property type="term" value="P:BMP signaling pathway"/>
    <property type="evidence" value="ECO:0007669"/>
    <property type="project" value="TreeGrafter"/>
</dbReference>
<dbReference type="AlphaFoldDB" id="A0A8B7NQT4"/>
<protein>
    <submittedName>
        <fullName evidence="3">Repulsive guidance molecule A isoform X2</fullName>
    </submittedName>
</protein>
<dbReference type="GO" id="GO:0015026">
    <property type="term" value="F:coreceptor activity"/>
    <property type="evidence" value="ECO:0007669"/>
    <property type="project" value="TreeGrafter"/>
</dbReference>
<proteinExistence type="predicted"/>
<evidence type="ECO:0000313" key="3">
    <source>
        <dbReference type="RefSeq" id="XP_018015441.2"/>
    </source>
</evidence>
<feature type="domain" description="Repulsive guidance molecule C-terminal" evidence="1">
    <location>
        <begin position="71"/>
        <end position="286"/>
    </location>
</feature>
<dbReference type="GO" id="GO:0005886">
    <property type="term" value="C:plasma membrane"/>
    <property type="evidence" value="ECO:0007669"/>
    <property type="project" value="TreeGrafter"/>
</dbReference>
<organism evidence="2 3">
    <name type="scientific">Hyalella azteca</name>
    <name type="common">Amphipod</name>
    <dbReference type="NCBI Taxonomy" id="294128"/>
    <lineage>
        <taxon>Eukaryota</taxon>
        <taxon>Metazoa</taxon>
        <taxon>Ecdysozoa</taxon>
        <taxon>Arthropoda</taxon>
        <taxon>Crustacea</taxon>
        <taxon>Multicrustacea</taxon>
        <taxon>Malacostraca</taxon>
        <taxon>Eumalacostraca</taxon>
        <taxon>Peracarida</taxon>
        <taxon>Amphipoda</taxon>
        <taxon>Senticaudata</taxon>
        <taxon>Talitrida</taxon>
        <taxon>Talitroidea</taxon>
        <taxon>Hyalellidae</taxon>
        <taxon>Hyalella</taxon>
    </lineage>
</organism>
<dbReference type="Gene3D" id="3.40.1000.10">
    <property type="entry name" value="Mog1/PsbP, alpha/beta/alpha sandwich"/>
    <property type="match status" value="1"/>
</dbReference>
<dbReference type="KEGG" id="hazt:108672311"/>
<dbReference type="GeneID" id="108672311"/>
<dbReference type="InterPro" id="IPR009496">
    <property type="entry name" value="RGM_C"/>
</dbReference>
<accession>A0A8B7NQT4</accession>
<keyword evidence="2" id="KW-1185">Reference proteome</keyword>
<dbReference type="RefSeq" id="XP_018015441.2">
    <property type="nucleotide sequence ID" value="XM_018159952.2"/>
</dbReference>
<gene>
    <name evidence="3" type="primary">LOC108672311</name>
</gene>
<dbReference type="PANTHER" id="PTHR31428">
    <property type="entry name" value="RGM DOMAIN FAMILY MEMBER DRAG-1"/>
    <property type="match status" value="1"/>
</dbReference>
<dbReference type="Pfam" id="PF06534">
    <property type="entry name" value="RGM_C"/>
    <property type="match status" value="1"/>
</dbReference>